<protein>
    <submittedName>
        <fullName evidence="11">Phenylacetate-CoA oxygenase/reductase, PaaK subunit</fullName>
    </submittedName>
</protein>
<evidence type="ECO:0000256" key="3">
    <source>
        <dbReference type="ARBA" id="ARBA00022714"/>
    </source>
</evidence>
<dbReference type="SUPFAM" id="SSF54292">
    <property type="entry name" value="2Fe-2S ferredoxin-like"/>
    <property type="match status" value="1"/>
</dbReference>
<dbReference type="PATRIC" id="fig|909613.9.peg.3236"/>
<dbReference type="PANTHER" id="PTHR47354">
    <property type="entry name" value="NADH OXIDOREDUCTASE HCR"/>
    <property type="match status" value="1"/>
</dbReference>
<accession>W7IXD3</accession>
<name>W7IXD3_9PSEU</name>
<dbReference type="InterPro" id="IPR017927">
    <property type="entry name" value="FAD-bd_FR_type"/>
</dbReference>
<dbReference type="PROSITE" id="PS00197">
    <property type="entry name" value="2FE2S_FER_1"/>
    <property type="match status" value="1"/>
</dbReference>
<keyword evidence="8" id="KW-0411">Iron-sulfur</keyword>
<dbReference type="RefSeq" id="WP_035283240.1">
    <property type="nucleotide sequence ID" value="NZ_AYXG01000109.1"/>
</dbReference>
<dbReference type="OrthoDB" id="9796486at2"/>
<keyword evidence="6" id="KW-0560">Oxidoreductase</keyword>
<dbReference type="InterPro" id="IPR001041">
    <property type="entry name" value="2Fe-2S_ferredoxin-type"/>
</dbReference>
<dbReference type="PANTHER" id="PTHR47354:SF8">
    <property type="entry name" value="1,2-PHENYLACETYL-COA EPOXIDASE, SUBUNIT E"/>
    <property type="match status" value="1"/>
</dbReference>
<evidence type="ECO:0000256" key="7">
    <source>
        <dbReference type="ARBA" id="ARBA00023004"/>
    </source>
</evidence>
<dbReference type="AlphaFoldDB" id="W7IXD3"/>
<dbReference type="CDD" id="cd06214">
    <property type="entry name" value="PA_degradation_oxidoreductase_like"/>
    <property type="match status" value="1"/>
</dbReference>
<evidence type="ECO:0000256" key="5">
    <source>
        <dbReference type="ARBA" id="ARBA00022827"/>
    </source>
</evidence>
<organism evidence="11 12">
    <name type="scientific">Actinokineospora spheciospongiae</name>
    <dbReference type="NCBI Taxonomy" id="909613"/>
    <lineage>
        <taxon>Bacteria</taxon>
        <taxon>Bacillati</taxon>
        <taxon>Actinomycetota</taxon>
        <taxon>Actinomycetes</taxon>
        <taxon>Pseudonocardiales</taxon>
        <taxon>Pseudonocardiaceae</taxon>
        <taxon>Actinokineospora</taxon>
    </lineage>
</organism>
<dbReference type="Pfam" id="PF00175">
    <property type="entry name" value="NAD_binding_1"/>
    <property type="match status" value="1"/>
</dbReference>
<dbReference type="InterPro" id="IPR001433">
    <property type="entry name" value="OxRdtase_FAD/NAD-bd"/>
</dbReference>
<dbReference type="SUPFAM" id="SSF52343">
    <property type="entry name" value="Ferredoxin reductase-like, C-terminal NADP-linked domain"/>
    <property type="match status" value="1"/>
</dbReference>
<gene>
    <name evidence="11" type="ORF">UO65_3235</name>
</gene>
<evidence type="ECO:0000256" key="6">
    <source>
        <dbReference type="ARBA" id="ARBA00023002"/>
    </source>
</evidence>
<keyword evidence="3" id="KW-0001">2Fe-2S</keyword>
<evidence type="ECO:0000256" key="1">
    <source>
        <dbReference type="ARBA" id="ARBA00001974"/>
    </source>
</evidence>
<keyword evidence="12" id="KW-1185">Reference proteome</keyword>
<proteinExistence type="predicted"/>
<comment type="caution">
    <text evidence="11">The sequence shown here is derived from an EMBL/GenBank/DDBJ whole genome shotgun (WGS) entry which is preliminary data.</text>
</comment>
<dbReference type="Gene3D" id="3.10.20.30">
    <property type="match status" value="1"/>
</dbReference>
<feature type="domain" description="2Fe-2S ferredoxin-type" evidence="9">
    <location>
        <begin position="259"/>
        <end position="347"/>
    </location>
</feature>
<dbReference type="InterPro" id="IPR036010">
    <property type="entry name" value="2Fe-2S_ferredoxin-like_sf"/>
</dbReference>
<dbReference type="Proteomes" id="UP000019277">
    <property type="component" value="Unassembled WGS sequence"/>
</dbReference>
<dbReference type="GO" id="GO:0050660">
    <property type="term" value="F:flavin adenine dinucleotide binding"/>
    <property type="evidence" value="ECO:0007669"/>
    <property type="project" value="TreeGrafter"/>
</dbReference>
<keyword evidence="2" id="KW-0285">Flavoprotein</keyword>
<dbReference type="Pfam" id="PF00970">
    <property type="entry name" value="FAD_binding_6"/>
    <property type="match status" value="1"/>
</dbReference>
<evidence type="ECO:0000256" key="8">
    <source>
        <dbReference type="ARBA" id="ARBA00023014"/>
    </source>
</evidence>
<dbReference type="EMBL" id="AYXG01000109">
    <property type="protein sequence ID" value="EWC61497.1"/>
    <property type="molecule type" value="Genomic_DNA"/>
</dbReference>
<dbReference type="Pfam" id="PF00111">
    <property type="entry name" value="Fer2"/>
    <property type="match status" value="1"/>
</dbReference>
<dbReference type="Gene3D" id="2.40.30.10">
    <property type="entry name" value="Translation factors"/>
    <property type="match status" value="1"/>
</dbReference>
<dbReference type="CDD" id="cd00207">
    <property type="entry name" value="fer2"/>
    <property type="match status" value="1"/>
</dbReference>
<dbReference type="InterPro" id="IPR001709">
    <property type="entry name" value="Flavoprot_Pyr_Nucl_cyt_Rdtase"/>
</dbReference>
<dbReference type="InterPro" id="IPR039261">
    <property type="entry name" value="FNR_nucleotide-bd"/>
</dbReference>
<dbReference type="Gene3D" id="3.40.50.80">
    <property type="entry name" value="Nucleotide-binding domain of ferredoxin-NADP reductase (FNR) module"/>
    <property type="match status" value="1"/>
</dbReference>
<keyword evidence="7" id="KW-0408">Iron</keyword>
<dbReference type="SUPFAM" id="SSF63380">
    <property type="entry name" value="Riboflavin synthase domain-like"/>
    <property type="match status" value="1"/>
</dbReference>
<dbReference type="PRINTS" id="PR00410">
    <property type="entry name" value="PHEHYDRXLASE"/>
</dbReference>
<dbReference type="eggNOG" id="COG1018">
    <property type="taxonomic scope" value="Bacteria"/>
</dbReference>
<reference evidence="11 12" key="1">
    <citation type="journal article" date="2014" name="Genome Announc.">
        <title>Draft Genome Sequence of the Antitrypanosomally Active Sponge-Associated Bacterium Actinokineospora sp. Strain EG49.</title>
        <authorList>
            <person name="Harjes J."/>
            <person name="Ryu T."/>
            <person name="Abdelmohsen U.R."/>
            <person name="Moitinho-Silva L."/>
            <person name="Horn H."/>
            <person name="Ravasi T."/>
            <person name="Hentschel U."/>
        </authorList>
    </citation>
    <scope>NUCLEOTIDE SEQUENCE [LARGE SCALE GENOMIC DNA]</scope>
    <source>
        <strain evidence="11 12">EG49</strain>
    </source>
</reference>
<feature type="domain" description="FAD-binding FR-type" evidence="10">
    <location>
        <begin position="4"/>
        <end position="104"/>
    </location>
</feature>
<dbReference type="InterPro" id="IPR050415">
    <property type="entry name" value="MRET"/>
</dbReference>
<evidence type="ECO:0000313" key="11">
    <source>
        <dbReference type="EMBL" id="EWC61497.1"/>
    </source>
</evidence>
<dbReference type="GO" id="GO:0051537">
    <property type="term" value="F:2 iron, 2 sulfur cluster binding"/>
    <property type="evidence" value="ECO:0007669"/>
    <property type="project" value="UniProtKB-KW"/>
</dbReference>
<evidence type="ECO:0000256" key="4">
    <source>
        <dbReference type="ARBA" id="ARBA00022723"/>
    </source>
</evidence>
<dbReference type="InterPro" id="IPR006058">
    <property type="entry name" value="2Fe2S_fd_BS"/>
</dbReference>
<dbReference type="GO" id="GO:0046872">
    <property type="term" value="F:metal ion binding"/>
    <property type="evidence" value="ECO:0007669"/>
    <property type="project" value="UniProtKB-KW"/>
</dbReference>
<keyword evidence="4" id="KW-0479">Metal-binding</keyword>
<dbReference type="GO" id="GO:0016491">
    <property type="term" value="F:oxidoreductase activity"/>
    <property type="evidence" value="ECO:0007669"/>
    <property type="project" value="UniProtKB-KW"/>
</dbReference>
<comment type="cofactor">
    <cofactor evidence="1">
        <name>FAD</name>
        <dbReference type="ChEBI" id="CHEBI:57692"/>
    </cofactor>
</comment>
<dbReference type="PROSITE" id="PS51085">
    <property type="entry name" value="2FE2S_FER_2"/>
    <property type="match status" value="1"/>
</dbReference>
<dbReference type="InterPro" id="IPR012675">
    <property type="entry name" value="Beta-grasp_dom_sf"/>
</dbReference>
<evidence type="ECO:0000313" key="12">
    <source>
        <dbReference type="Proteomes" id="UP000019277"/>
    </source>
</evidence>
<evidence type="ECO:0000259" key="10">
    <source>
        <dbReference type="PROSITE" id="PS51384"/>
    </source>
</evidence>
<dbReference type="PROSITE" id="PS51384">
    <property type="entry name" value="FAD_FR"/>
    <property type="match status" value="1"/>
</dbReference>
<keyword evidence="5" id="KW-0274">FAD</keyword>
<dbReference type="InterPro" id="IPR008333">
    <property type="entry name" value="Cbr1-like_FAD-bd_dom"/>
</dbReference>
<sequence length="347" mass="37284">MAALTTHLLTVAEVIAETPDARSIVFDAQLDYRPGQFLTLRVPSDECGSVARCYSLSSSPHTGDRPQVTVKRTADGYASNWVCDNVAPGDTIEVLAPSGVFGPKHYDHDLLLFAGGSGITPIMSIIKSALDQGHREVALVYANRDPRSVIFADRLAELAAAHPGRLTVAHWLESERGIPALADLVDLARPHADHDVYTCGPQPFMTAVTEALTELGVPRERRHMERFVSLAANPFERLEQAAAKAAAKAAAEAKPLETAVVTVQLDGATHTVDWPVGDVLLDVLLDAGIEAPYSCQAASCGSCVYKLVSGDVRMDADDPLSEEEKADGHRLACQSHPLTEKVEIAYE</sequence>
<evidence type="ECO:0000259" key="9">
    <source>
        <dbReference type="PROSITE" id="PS51085"/>
    </source>
</evidence>
<evidence type="ECO:0000256" key="2">
    <source>
        <dbReference type="ARBA" id="ARBA00022630"/>
    </source>
</evidence>
<dbReference type="PRINTS" id="PR00371">
    <property type="entry name" value="FPNCR"/>
</dbReference>
<dbReference type="InterPro" id="IPR017938">
    <property type="entry name" value="Riboflavin_synthase-like_b-brl"/>
</dbReference>
<dbReference type="STRING" id="909613.UO65_3235"/>